<organism evidence="1 2">
    <name type="scientific">Acinetobacter wuhouensis</name>
    <dbReference type="NCBI Taxonomy" id="1879050"/>
    <lineage>
        <taxon>Bacteria</taxon>
        <taxon>Pseudomonadati</taxon>
        <taxon>Pseudomonadota</taxon>
        <taxon>Gammaproteobacteria</taxon>
        <taxon>Moraxellales</taxon>
        <taxon>Moraxellaceae</taxon>
        <taxon>Acinetobacter</taxon>
    </lineage>
</organism>
<evidence type="ECO:0008006" key="3">
    <source>
        <dbReference type="Google" id="ProtNLM"/>
    </source>
</evidence>
<accession>A0A4Q7AL57</accession>
<evidence type="ECO:0000313" key="1">
    <source>
        <dbReference type="EMBL" id="RZG46972.1"/>
    </source>
</evidence>
<protein>
    <recommendedName>
        <fullName evidence="3">DUF3077 domain-containing protein</fullName>
    </recommendedName>
</protein>
<comment type="caution">
    <text evidence="1">The sequence shown here is derived from an EMBL/GenBank/DDBJ whole genome shotgun (WGS) entry which is preliminary data.</text>
</comment>
<evidence type="ECO:0000313" key="2">
    <source>
        <dbReference type="Proteomes" id="UP000293863"/>
    </source>
</evidence>
<reference evidence="1 2" key="1">
    <citation type="submission" date="2019-02" db="EMBL/GenBank/DDBJ databases">
        <title>The Batch Genome Submission of Acinetobacter spp. strains.</title>
        <authorList>
            <person name="Qin J."/>
            <person name="Hu Y."/>
            <person name="Ye H."/>
            <person name="Wei L."/>
            <person name="Feng Y."/>
            <person name="Zong Z."/>
        </authorList>
    </citation>
    <scope>NUCLEOTIDE SEQUENCE [LARGE SCALE GENOMIC DNA]</scope>
    <source>
        <strain evidence="1 2">WCHAW060049</strain>
    </source>
</reference>
<keyword evidence="2" id="KW-1185">Reference proteome</keyword>
<proteinExistence type="predicted"/>
<gene>
    <name evidence="1" type="ORF">EXU28_07205</name>
</gene>
<dbReference type="AlphaFoldDB" id="A0A4Q7AL57"/>
<dbReference type="RefSeq" id="WP_130168377.1">
    <property type="nucleotide sequence ID" value="NZ_SGSQ01000009.1"/>
</dbReference>
<dbReference type="Proteomes" id="UP000293863">
    <property type="component" value="Unassembled WGS sequence"/>
</dbReference>
<dbReference type="EMBL" id="SGSQ01000009">
    <property type="protein sequence ID" value="RZG46972.1"/>
    <property type="molecule type" value="Genomic_DNA"/>
</dbReference>
<name>A0A4Q7AL57_9GAMM</name>
<sequence length="98" mass="10663">MPNQNINAVKATVTTHRSNSIISFFDTPKDATPQDCLVVADSLIDQATAILNCALFDENLSLDTLLQLQAVRDNLYRASQSLDMLDIAKAVEIALVEG</sequence>